<evidence type="ECO:0000313" key="2">
    <source>
        <dbReference type="Proteomes" id="UP001148662"/>
    </source>
</evidence>
<organism evidence="1 2">
    <name type="scientific">Phlebia brevispora</name>
    <dbReference type="NCBI Taxonomy" id="194682"/>
    <lineage>
        <taxon>Eukaryota</taxon>
        <taxon>Fungi</taxon>
        <taxon>Dikarya</taxon>
        <taxon>Basidiomycota</taxon>
        <taxon>Agaricomycotina</taxon>
        <taxon>Agaricomycetes</taxon>
        <taxon>Polyporales</taxon>
        <taxon>Meruliaceae</taxon>
        <taxon>Phlebia</taxon>
    </lineage>
</organism>
<gene>
    <name evidence="1" type="ORF">NM688_g3512</name>
</gene>
<comment type="caution">
    <text evidence="1">The sequence shown here is derived from an EMBL/GenBank/DDBJ whole genome shotgun (WGS) entry which is preliminary data.</text>
</comment>
<proteinExistence type="predicted"/>
<accession>A0ACC1T5P4</accession>
<keyword evidence="2" id="KW-1185">Reference proteome</keyword>
<name>A0ACC1T5P4_9APHY</name>
<dbReference type="Proteomes" id="UP001148662">
    <property type="component" value="Unassembled WGS sequence"/>
</dbReference>
<evidence type="ECO:0000313" key="1">
    <source>
        <dbReference type="EMBL" id="KAJ3553614.1"/>
    </source>
</evidence>
<reference evidence="1" key="1">
    <citation type="submission" date="2022-07" db="EMBL/GenBank/DDBJ databases">
        <title>Genome Sequence of Phlebia brevispora.</title>
        <authorList>
            <person name="Buettner E."/>
        </authorList>
    </citation>
    <scope>NUCLEOTIDE SEQUENCE</scope>
    <source>
        <strain evidence="1">MPL23</strain>
    </source>
</reference>
<dbReference type="EMBL" id="JANHOG010000518">
    <property type="protein sequence ID" value="KAJ3553614.1"/>
    <property type="molecule type" value="Genomic_DNA"/>
</dbReference>
<protein>
    <submittedName>
        <fullName evidence="1">Uncharacterized protein</fullName>
    </submittedName>
</protein>
<sequence length="505" mass="55641">MASPKKTILVIGATGAQGIAVIAALLAPSADGSPSPYAIRALTRDPSSSRAQALAAKGVECVQGAFDDFTSVAKAFDGVYGAWVNTDGFTVGEQKEIFCGLRIFEIAKQTKSMRHYVWSNLDYALKLGNYDPQYRCDHYDGKGRVAEWMQAQASDVTEDGMSWSVVTSGPYMDMLNHGMFGPLNKRADGTYVFPTPIGKGHVAFGRSSENYDPAPIPYRDLELPEKLKFGYYKSDDFVKPSPANQRAVMEVVDALRAAGHECVEFSVPDPGKPMNLFMQLVSSDGNKTLFAPIGQDPKQLELTTISMGPSMFGWLRSLASWIVSTVLGDTIFGNILYGARTRSVDEYWKATEEAREYARMFNREVWEKHEFDGIIAPVQSLPALPHRSVTLIAAICAATVLYNIVESPVGVVPVIRVDADLDELTPEWLNYKVGSGHGSPILEQILYNKTVWSVYNAKKMAGLPVGVQVVGRKWEDEKVIEMMKVVDGALGRRKFGPGNWRPKRN</sequence>